<dbReference type="CDD" id="cd02440">
    <property type="entry name" value="AdoMet_MTases"/>
    <property type="match status" value="1"/>
</dbReference>
<name>A0A4Y9LYU2_9BRAD</name>
<dbReference type="Pfam" id="PF08241">
    <property type="entry name" value="Methyltransf_11"/>
    <property type="match status" value="1"/>
</dbReference>
<protein>
    <submittedName>
        <fullName evidence="2">Class I SAM-dependent methyltransferase</fullName>
    </submittedName>
</protein>
<dbReference type="EMBL" id="SPQT01000006">
    <property type="protein sequence ID" value="TFV47991.1"/>
    <property type="molecule type" value="Genomic_DNA"/>
</dbReference>
<dbReference type="InterPro" id="IPR029063">
    <property type="entry name" value="SAM-dependent_MTases_sf"/>
</dbReference>
<reference evidence="2 3" key="1">
    <citation type="submission" date="2019-03" db="EMBL/GenBank/DDBJ databases">
        <title>Bradyrhizobium diversity isolated from nodules of Chamaecrista fasciculata.</title>
        <authorList>
            <person name="Klepa M.S."/>
            <person name="Urquiaga M.O."/>
            <person name="Hungria M."/>
            <person name="Delamuta J.R."/>
        </authorList>
    </citation>
    <scope>NUCLEOTIDE SEQUENCE [LARGE SCALE GENOMIC DNA]</scope>
    <source>
        <strain evidence="2 3">CNPSo 3448</strain>
    </source>
</reference>
<dbReference type="InterPro" id="IPR013216">
    <property type="entry name" value="Methyltransf_11"/>
</dbReference>
<organism evidence="2 3">
    <name type="scientific">Bradyrhizobium niftali</name>
    <dbReference type="NCBI Taxonomy" id="2560055"/>
    <lineage>
        <taxon>Bacteria</taxon>
        <taxon>Pseudomonadati</taxon>
        <taxon>Pseudomonadota</taxon>
        <taxon>Alphaproteobacteria</taxon>
        <taxon>Hyphomicrobiales</taxon>
        <taxon>Nitrobacteraceae</taxon>
        <taxon>Bradyrhizobium</taxon>
    </lineage>
</organism>
<gene>
    <name evidence="2" type="ORF">E4K65_14310</name>
</gene>
<dbReference type="OrthoDB" id="9787738at2"/>
<dbReference type="GO" id="GO:0008757">
    <property type="term" value="F:S-adenosylmethionine-dependent methyltransferase activity"/>
    <property type="evidence" value="ECO:0007669"/>
    <property type="project" value="InterPro"/>
</dbReference>
<evidence type="ECO:0000259" key="1">
    <source>
        <dbReference type="Pfam" id="PF08241"/>
    </source>
</evidence>
<keyword evidence="2" id="KW-0808">Transferase</keyword>
<accession>A0A4Y9LYU2</accession>
<feature type="domain" description="Methyltransferase type 11" evidence="1">
    <location>
        <begin position="104"/>
        <end position="194"/>
    </location>
</feature>
<proteinExistence type="predicted"/>
<dbReference type="Gene3D" id="3.40.50.150">
    <property type="entry name" value="Vaccinia Virus protein VP39"/>
    <property type="match status" value="1"/>
</dbReference>
<keyword evidence="2" id="KW-0489">Methyltransferase</keyword>
<dbReference type="RefSeq" id="WP_135174707.1">
    <property type="nucleotide sequence ID" value="NZ_SPQT01000006.1"/>
</dbReference>
<comment type="caution">
    <text evidence="2">The sequence shown here is derived from an EMBL/GenBank/DDBJ whole genome shotgun (WGS) entry which is preliminary data.</text>
</comment>
<evidence type="ECO:0000313" key="3">
    <source>
        <dbReference type="Proteomes" id="UP000297966"/>
    </source>
</evidence>
<dbReference type="GO" id="GO:0032259">
    <property type="term" value="P:methylation"/>
    <property type="evidence" value="ECO:0007669"/>
    <property type="project" value="UniProtKB-KW"/>
</dbReference>
<keyword evidence="3" id="KW-1185">Reference proteome</keyword>
<sequence>MSLVPKYLSFLRDPVDLGSLSIEGDHLRGETSGLRYGFMGNVADLRPDAGTTAVIPESIHNRVRDHYDETPCNNYMDLDNLPLGRWLRDSKYDYLFARSDTVIEVGCGKGAIVQAFKEHRGITPFGIDLAYGSIRQIQRAPLNADGVLGSNLKLPVADEVADIVISHGVTHHTPDPMRCFMELVRILKPGGKMLYAVYNWDNLYRSLYFALSPPLKAVQHVFGKKVGDRVLKFTVFPPYHLALWATLGFVQGKWRFPAIEPSWEQFGDFFLTPIARFYHANELQTLADLFGLKILEQETGGWPKNGFSHFVWYEKPLK</sequence>
<dbReference type="SUPFAM" id="SSF53335">
    <property type="entry name" value="S-adenosyl-L-methionine-dependent methyltransferases"/>
    <property type="match status" value="1"/>
</dbReference>
<dbReference type="AlphaFoldDB" id="A0A4Y9LYU2"/>
<dbReference type="Proteomes" id="UP000297966">
    <property type="component" value="Unassembled WGS sequence"/>
</dbReference>
<evidence type="ECO:0000313" key="2">
    <source>
        <dbReference type="EMBL" id="TFV47991.1"/>
    </source>
</evidence>